<dbReference type="InterPro" id="IPR006314">
    <property type="entry name" value="Dyp_peroxidase"/>
</dbReference>
<dbReference type="RefSeq" id="WP_114125323.1">
    <property type="nucleotide sequence ID" value="NZ_QOUI01000002.1"/>
</dbReference>
<name>A0A367Z021_9ACTN</name>
<dbReference type="GO" id="GO:0046872">
    <property type="term" value="F:metal ion binding"/>
    <property type="evidence" value="ECO:0007669"/>
    <property type="project" value="UniProtKB-KW"/>
</dbReference>
<evidence type="ECO:0000256" key="6">
    <source>
        <dbReference type="ARBA" id="ARBA00023002"/>
    </source>
</evidence>
<sequence>MGSPDTPTPSTHVGRRALLGGGVAAGAAGAFLLGRASRSTETAEQPPAQPAPAPSEPVSPYGEHQPGVTVPLVRQAHIGLTVADLVAGSDVAAVLARLGRRIAGLTLGTDPQLAGVDPADLTVTVGVGPDVVRLARGTGSPGASDLPRFAREDVPDRQRGGDLLLQVCSDDPTVIVLAEQALTAELRDAVELRWQVAGFRGALDGIGARNLLGFHDGISVPKTAAEQDELVWLDGPDDLAGGCIAVVRLMPIRVEDFVALPVPEQQAKIGRRRDTGVPLSGGTIDDDPDLQSKSEAGVYDIAVDAHVRRAHPLPAGLPGLMLRRSYSYARSAEDKGLVFISFQRELETFTRTLARMDEQDALLEYTTTTASGTFLVLPGFSEDRPLGAGLLPR</sequence>
<keyword evidence="13" id="KW-1185">Reference proteome</keyword>
<evidence type="ECO:0000256" key="1">
    <source>
        <dbReference type="ARBA" id="ARBA00001970"/>
    </source>
</evidence>
<proteinExistence type="inferred from homology"/>
<comment type="cofactor">
    <cofactor evidence="1">
        <name>heme b</name>
        <dbReference type="ChEBI" id="CHEBI:60344"/>
    </cofactor>
</comment>
<feature type="compositionally biased region" description="Pro residues" evidence="9">
    <location>
        <begin position="47"/>
        <end position="57"/>
    </location>
</feature>
<evidence type="ECO:0000256" key="8">
    <source>
        <dbReference type="ARBA" id="ARBA00025737"/>
    </source>
</evidence>
<protein>
    <submittedName>
        <fullName evidence="12">Dyp-type peroxidase</fullName>
    </submittedName>
</protein>
<feature type="domain" description="Dyp-type peroxidase N-terminal" evidence="10">
    <location>
        <begin position="65"/>
        <end position="200"/>
    </location>
</feature>
<accession>A0A367Z021</accession>
<dbReference type="InterPro" id="IPR011008">
    <property type="entry name" value="Dimeric_a/b-barrel"/>
</dbReference>
<dbReference type="PROSITE" id="PS51318">
    <property type="entry name" value="TAT"/>
    <property type="match status" value="1"/>
</dbReference>
<keyword evidence="3" id="KW-0349">Heme</keyword>
<dbReference type="GO" id="GO:0020037">
    <property type="term" value="F:heme binding"/>
    <property type="evidence" value="ECO:0007669"/>
    <property type="project" value="InterPro"/>
</dbReference>
<dbReference type="InterPro" id="IPR048328">
    <property type="entry name" value="Dyp_perox_C"/>
</dbReference>
<feature type="region of interest" description="Disordered" evidence="9">
    <location>
        <begin position="35"/>
        <end position="66"/>
    </location>
</feature>
<evidence type="ECO:0000256" key="3">
    <source>
        <dbReference type="ARBA" id="ARBA00022617"/>
    </source>
</evidence>
<dbReference type="NCBIfam" id="TIGR01413">
    <property type="entry name" value="Dyp_perox_fam"/>
    <property type="match status" value="1"/>
</dbReference>
<keyword evidence="4" id="KW-0479">Metal-binding</keyword>
<dbReference type="InterPro" id="IPR006311">
    <property type="entry name" value="TAT_signal"/>
</dbReference>
<dbReference type="GO" id="GO:0004601">
    <property type="term" value="F:peroxidase activity"/>
    <property type="evidence" value="ECO:0007669"/>
    <property type="project" value="UniProtKB-KW"/>
</dbReference>
<dbReference type="InterPro" id="IPR048327">
    <property type="entry name" value="Dyp_perox_N"/>
</dbReference>
<keyword evidence="6" id="KW-0560">Oxidoreductase</keyword>
<comment type="caution">
    <text evidence="12">The sequence shown here is derived from an EMBL/GenBank/DDBJ whole genome shotgun (WGS) entry which is preliminary data.</text>
</comment>
<dbReference type="Proteomes" id="UP000252770">
    <property type="component" value="Unassembled WGS sequence"/>
</dbReference>
<evidence type="ECO:0000256" key="2">
    <source>
        <dbReference type="ARBA" id="ARBA00022559"/>
    </source>
</evidence>
<dbReference type="AlphaFoldDB" id="A0A367Z021"/>
<evidence type="ECO:0000256" key="4">
    <source>
        <dbReference type="ARBA" id="ARBA00022723"/>
    </source>
</evidence>
<keyword evidence="5" id="KW-0732">Signal</keyword>
<evidence type="ECO:0000259" key="10">
    <source>
        <dbReference type="Pfam" id="PF04261"/>
    </source>
</evidence>
<organism evidence="12 13">
    <name type="scientific">Desertihabitans brevis</name>
    <dbReference type="NCBI Taxonomy" id="2268447"/>
    <lineage>
        <taxon>Bacteria</taxon>
        <taxon>Bacillati</taxon>
        <taxon>Actinomycetota</taxon>
        <taxon>Actinomycetes</taxon>
        <taxon>Propionibacteriales</taxon>
        <taxon>Propionibacteriaceae</taxon>
        <taxon>Desertihabitans</taxon>
    </lineage>
</organism>
<dbReference type="EMBL" id="QOUI01000002">
    <property type="protein sequence ID" value="RCK70551.1"/>
    <property type="molecule type" value="Genomic_DNA"/>
</dbReference>
<keyword evidence="7" id="KW-0408">Iron</keyword>
<comment type="similarity">
    <text evidence="8">Belongs to the DyP-type peroxidase family.</text>
</comment>
<dbReference type="PROSITE" id="PS51404">
    <property type="entry name" value="DYP_PEROXIDASE"/>
    <property type="match status" value="1"/>
</dbReference>
<evidence type="ECO:0000313" key="13">
    <source>
        <dbReference type="Proteomes" id="UP000252770"/>
    </source>
</evidence>
<dbReference type="PANTHER" id="PTHR30521">
    <property type="entry name" value="DEFERROCHELATASE/PEROXIDASE"/>
    <property type="match status" value="1"/>
</dbReference>
<dbReference type="Pfam" id="PF20628">
    <property type="entry name" value="Dyp_perox_C"/>
    <property type="match status" value="1"/>
</dbReference>
<dbReference type="PANTHER" id="PTHR30521:SF4">
    <property type="entry name" value="DEFERROCHELATASE"/>
    <property type="match status" value="1"/>
</dbReference>
<gene>
    <name evidence="12" type="ORF">DT076_03715</name>
</gene>
<evidence type="ECO:0000256" key="9">
    <source>
        <dbReference type="SAM" id="MobiDB-lite"/>
    </source>
</evidence>
<evidence type="ECO:0000313" key="12">
    <source>
        <dbReference type="EMBL" id="RCK70551.1"/>
    </source>
</evidence>
<dbReference type="Pfam" id="PF04261">
    <property type="entry name" value="Dyp_perox_N"/>
    <property type="match status" value="1"/>
</dbReference>
<evidence type="ECO:0000256" key="5">
    <source>
        <dbReference type="ARBA" id="ARBA00022729"/>
    </source>
</evidence>
<evidence type="ECO:0000256" key="7">
    <source>
        <dbReference type="ARBA" id="ARBA00023004"/>
    </source>
</evidence>
<reference evidence="12 13" key="1">
    <citation type="submission" date="2018-07" db="EMBL/GenBank/DDBJ databases">
        <title>Desertimonas flava gen. nov. sp. nov.</title>
        <authorList>
            <person name="Liu S."/>
        </authorList>
    </citation>
    <scope>NUCLEOTIDE SEQUENCE [LARGE SCALE GENOMIC DNA]</scope>
    <source>
        <strain evidence="12 13">16Sb5-5</strain>
    </source>
</reference>
<dbReference type="GO" id="GO:0005829">
    <property type="term" value="C:cytosol"/>
    <property type="evidence" value="ECO:0007669"/>
    <property type="project" value="TreeGrafter"/>
</dbReference>
<dbReference type="SUPFAM" id="SSF54909">
    <property type="entry name" value="Dimeric alpha+beta barrel"/>
    <property type="match status" value="1"/>
</dbReference>
<keyword evidence="2 12" id="KW-0575">Peroxidase</keyword>
<evidence type="ECO:0000259" key="11">
    <source>
        <dbReference type="Pfam" id="PF20628"/>
    </source>
</evidence>
<feature type="domain" description="Dyp-type peroxidase C-terminal" evidence="11">
    <location>
        <begin position="208"/>
        <end position="379"/>
    </location>
</feature>